<accession>A0ABR1VKY5</accession>
<dbReference type="Pfam" id="PF12396">
    <property type="entry name" value="DUF3659"/>
    <property type="match status" value="2"/>
</dbReference>
<sequence>MIPATGPDAAGSAPTSNVCNLYSTAYNQAGDNADSAIKQTRKTADGVRTKSADEPRSMTDTTLYKDNDKVKDSNKKLPMRDEVEMVPAAGRINEKGEVIDDDGNAIGRVTDGNAKDFEAADKATKLAQEKTEGQEDGRSKEGGVLDVVLGDVGKAVGIPEGAVDMADEAVKGAEDQAEELGQKAPIEAPIEVPELVPSVTVKIVDMFEGPFAVSDNGQVKDQNSNILGKLAESQDLIGKEIKAINKKGNPLDRVKFGDLEKMIGKKPDTQMCDTTGAIRTEGGNIIGCAELIPKTGRDSMKERPFTKLSCCAVNEPITP</sequence>
<feature type="region of interest" description="Disordered" evidence="1">
    <location>
        <begin position="29"/>
        <end position="73"/>
    </location>
</feature>
<name>A0ABR1VKY5_9PEZI</name>
<reference evidence="2 3" key="1">
    <citation type="submission" date="2023-01" db="EMBL/GenBank/DDBJ databases">
        <title>Analysis of 21 Apiospora genomes using comparative genomics revels a genus with tremendous synthesis potential of carbohydrate active enzymes and secondary metabolites.</title>
        <authorList>
            <person name="Sorensen T."/>
        </authorList>
    </citation>
    <scope>NUCLEOTIDE SEQUENCE [LARGE SCALE GENOMIC DNA]</scope>
    <source>
        <strain evidence="2 3">CBS 83171</strain>
    </source>
</reference>
<comment type="caution">
    <text evidence="2">The sequence shown here is derived from an EMBL/GenBank/DDBJ whole genome shotgun (WGS) entry which is preliminary data.</text>
</comment>
<dbReference type="EMBL" id="JAQQWM010000003">
    <property type="protein sequence ID" value="KAK8071905.1"/>
    <property type="molecule type" value="Genomic_DNA"/>
</dbReference>
<feature type="compositionally biased region" description="Basic and acidic residues" evidence="1">
    <location>
        <begin position="42"/>
        <end position="73"/>
    </location>
</feature>
<evidence type="ECO:0000256" key="1">
    <source>
        <dbReference type="SAM" id="MobiDB-lite"/>
    </source>
</evidence>
<dbReference type="Proteomes" id="UP001446871">
    <property type="component" value="Unassembled WGS sequence"/>
</dbReference>
<evidence type="ECO:0000313" key="3">
    <source>
        <dbReference type="Proteomes" id="UP001446871"/>
    </source>
</evidence>
<evidence type="ECO:0000313" key="2">
    <source>
        <dbReference type="EMBL" id="KAK8071905.1"/>
    </source>
</evidence>
<gene>
    <name evidence="2" type="ORF">PG996_005253</name>
</gene>
<protein>
    <submittedName>
        <fullName evidence="2">Uncharacterized protein</fullName>
    </submittedName>
</protein>
<organism evidence="2 3">
    <name type="scientific">Apiospora saccharicola</name>
    <dbReference type="NCBI Taxonomy" id="335842"/>
    <lineage>
        <taxon>Eukaryota</taxon>
        <taxon>Fungi</taxon>
        <taxon>Dikarya</taxon>
        <taxon>Ascomycota</taxon>
        <taxon>Pezizomycotina</taxon>
        <taxon>Sordariomycetes</taxon>
        <taxon>Xylariomycetidae</taxon>
        <taxon>Amphisphaeriales</taxon>
        <taxon>Apiosporaceae</taxon>
        <taxon>Apiospora</taxon>
    </lineage>
</organism>
<dbReference type="PANTHER" id="PTHR39461:SF1">
    <property type="entry name" value="LEA DOMAIN PROTEIN (AFU_ORTHOLOGUE AFUA_8G04920)"/>
    <property type="match status" value="1"/>
</dbReference>
<proteinExistence type="predicted"/>
<dbReference type="PANTHER" id="PTHR39461">
    <property type="entry name" value="LEA DOMAIN PROTEIN (AFU_ORTHOLOGUE AFUA_8G04920)"/>
    <property type="match status" value="1"/>
</dbReference>
<keyword evidence="3" id="KW-1185">Reference proteome</keyword>
<dbReference type="InterPro" id="IPR022124">
    <property type="entry name" value="DUF3659"/>
</dbReference>